<evidence type="ECO:0000313" key="3">
    <source>
        <dbReference type="Proteomes" id="UP000234483"/>
    </source>
</evidence>
<dbReference type="SUPFAM" id="SSF140931">
    <property type="entry name" value="Fic-like"/>
    <property type="match status" value="1"/>
</dbReference>
<dbReference type="Gene3D" id="1.10.3290.10">
    <property type="entry name" value="Fido-like domain"/>
    <property type="match status" value="1"/>
</dbReference>
<dbReference type="AlphaFoldDB" id="A0A2N5CP05"/>
<feature type="domain" description="Fido" evidence="1">
    <location>
        <begin position="114"/>
        <end position="261"/>
    </location>
</feature>
<dbReference type="Proteomes" id="UP000234483">
    <property type="component" value="Unassembled WGS sequence"/>
</dbReference>
<evidence type="ECO:0000259" key="1">
    <source>
        <dbReference type="PROSITE" id="PS51459"/>
    </source>
</evidence>
<comment type="caution">
    <text evidence="2">The sequence shown here is derived from an EMBL/GenBank/DDBJ whole genome shotgun (WGS) entry which is preliminary data.</text>
</comment>
<reference evidence="2 3" key="1">
    <citation type="submission" date="2017-12" db="EMBL/GenBank/DDBJ databases">
        <title>The genome sequence of Caulobacter flavus CGMCC1 15093.</title>
        <authorList>
            <person name="Gao J."/>
            <person name="Mao X."/>
            <person name="Sun J."/>
        </authorList>
    </citation>
    <scope>NUCLEOTIDE SEQUENCE [LARGE SCALE GENOMIC DNA]</scope>
    <source>
        <strain evidence="2 3">CGMCC1 15093</strain>
    </source>
</reference>
<organism evidence="2 3">
    <name type="scientific">Caulobacter flavus</name>
    <dbReference type="NCBI Taxonomy" id="1679497"/>
    <lineage>
        <taxon>Bacteria</taxon>
        <taxon>Pseudomonadati</taxon>
        <taxon>Pseudomonadota</taxon>
        <taxon>Alphaproteobacteria</taxon>
        <taxon>Caulobacterales</taxon>
        <taxon>Caulobacteraceae</taxon>
        <taxon>Caulobacter</taxon>
    </lineage>
</organism>
<dbReference type="InterPro" id="IPR036597">
    <property type="entry name" value="Fido-like_dom_sf"/>
</dbReference>
<accession>A0A2N5CP05</accession>
<dbReference type="PROSITE" id="PS51459">
    <property type="entry name" value="FIDO"/>
    <property type="match status" value="1"/>
</dbReference>
<gene>
    <name evidence="2" type="ORF">CFHF_19745</name>
</gene>
<sequence>MMNSRRVQKFVGRPSATVTATPVIEVRTPRVWARLKFDGADANQSLARLDSLFPDSISTVGLDHRECIRVLVQSRKMGSSLDPLQLSRLKNQILRPCPQAVMIGFASITDPSKLDMSKAAEVTSALCGRRVGPAKSRMTAISADHRIKTLFPPPSISSRWPAFLREEADNFAPGFCRAMFYYASTILHHPFEDGNGRLARLIATSSLIKDGSIKNPTLPLTYILIMECRMDASLLIQLSEDGDWDGYISSMSRTIENYAEEFSKSKSLGVLKNVP</sequence>
<dbReference type="EMBL" id="PJRQ01000041">
    <property type="protein sequence ID" value="PLR08689.1"/>
    <property type="molecule type" value="Genomic_DNA"/>
</dbReference>
<proteinExistence type="predicted"/>
<dbReference type="Pfam" id="PF02661">
    <property type="entry name" value="Fic"/>
    <property type="match status" value="1"/>
</dbReference>
<protein>
    <recommendedName>
        <fullName evidence="1">Fido domain-containing protein</fullName>
    </recommendedName>
</protein>
<evidence type="ECO:0000313" key="2">
    <source>
        <dbReference type="EMBL" id="PLR08689.1"/>
    </source>
</evidence>
<name>A0A2N5CP05_9CAUL</name>
<dbReference type="InterPro" id="IPR003812">
    <property type="entry name" value="Fido"/>
</dbReference>